<feature type="compositionally biased region" description="Polar residues" evidence="6">
    <location>
        <begin position="34"/>
        <end position="43"/>
    </location>
</feature>
<keyword evidence="2" id="KW-0808">Transferase</keyword>
<evidence type="ECO:0000256" key="3">
    <source>
        <dbReference type="ARBA" id="ARBA00023136"/>
    </source>
</evidence>
<dbReference type="PANTHER" id="PTHR47985:SF4">
    <property type="entry name" value="SERINE_THREONINE-PROTEIN KINASE PBL27"/>
    <property type="match status" value="1"/>
</dbReference>
<name>A0ABR2QVX4_9ROSI</name>
<evidence type="ECO:0000256" key="1">
    <source>
        <dbReference type="ARBA" id="ARBA00004193"/>
    </source>
</evidence>
<keyword evidence="3" id="KW-0472">Membrane</keyword>
<dbReference type="InterPro" id="IPR001245">
    <property type="entry name" value="Ser-Thr/Tyr_kinase_cat_dom"/>
</dbReference>
<keyword evidence="9" id="KW-1185">Reference proteome</keyword>
<dbReference type="InterPro" id="IPR011009">
    <property type="entry name" value="Kinase-like_dom_sf"/>
</dbReference>
<gene>
    <name evidence="8" type="ORF">V6N11_042134</name>
</gene>
<feature type="domain" description="Protein kinase" evidence="7">
    <location>
        <begin position="92"/>
        <end position="273"/>
    </location>
</feature>
<feature type="binding site" evidence="5">
    <location>
        <position position="123"/>
    </location>
    <ligand>
        <name>ATP</name>
        <dbReference type="ChEBI" id="CHEBI:30616"/>
    </ligand>
</feature>
<dbReference type="PANTHER" id="PTHR47985">
    <property type="entry name" value="OS07G0668900 PROTEIN"/>
    <property type="match status" value="1"/>
</dbReference>
<accession>A0ABR2QVX4</accession>
<keyword evidence="5" id="KW-0547">Nucleotide-binding</keyword>
<dbReference type="SUPFAM" id="SSF56112">
    <property type="entry name" value="Protein kinase-like (PK-like)"/>
    <property type="match status" value="1"/>
</dbReference>
<reference evidence="8 9" key="1">
    <citation type="journal article" date="2024" name="G3 (Bethesda)">
        <title>Genome assembly of Hibiscus sabdariffa L. provides insights into metabolisms of medicinal natural products.</title>
        <authorList>
            <person name="Kim T."/>
        </authorList>
    </citation>
    <scope>NUCLEOTIDE SEQUENCE [LARGE SCALE GENOMIC DNA]</scope>
    <source>
        <strain evidence="8">TK-2024</strain>
        <tissue evidence="8">Old leaves</tissue>
    </source>
</reference>
<protein>
    <recommendedName>
        <fullName evidence="7">Protein kinase domain-containing protein</fullName>
    </recommendedName>
</protein>
<keyword evidence="4" id="KW-0449">Lipoprotein</keyword>
<dbReference type="Gene3D" id="1.10.510.10">
    <property type="entry name" value="Transferase(Phosphotransferase) domain 1"/>
    <property type="match status" value="1"/>
</dbReference>
<comment type="subcellular location">
    <subcellularLocation>
        <location evidence="1">Cell membrane</location>
        <topology evidence="1">Lipid-anchor</topology>
    </subcellularLocation>
</comment>
<dbReference type="PROSITE" id="PS50011">
    <property type="entry name" value="PROTEIN_KINASE_DOM"/>
    <property type="match status" value="1"/>
</dbReference>
<dbReference type="InterPro" id="IPR000719">
    <property type="entry name" value="Prot_kinase_dom"/>
</dbReference>
<dbReference type="Pfam" id="PF07714">
    <property type="entry name" value="PK_Tyr_Ser-Thr"/>
    <property type="match status" value="1"/>
</dbReference>
<evidence type="ECO:0000256" key="5">
    <source>
        <dbReference type="PROSITE-ProRule" id="PRU10141"/>
    </source>
</evidence>
<keyword evidence="2" id="KW-0723">Serine/threonine-protein kinase</keyword>
<evidence type="ECO:0000313" key="9">
    <source>
        <dbReference type="Proteomes" id="UP001396334"/>
    </source>
</evidence>
<dbReference type="PROSITE" id="PS00107">
    <property type="entry name" value="PROTEIN_KINASE_ATP"/>
    <property type="match status" value="1"/>
</dbReference>
<dbReference type="Proteomes" id="UP001396334">
    <property type="component" value="Unassembled WGS sequence"/>
</dbReference>
<keyword evidence="5" id="KW-0067">ATP-binding</keyword>
<dbReference type="Gene3D" id="3.30.200.20">
    <property type="entry name" value="Phosphorylase Kinase, domain 1"/>
    <property type="match status" value="1"/>
</dbReference>
<evidence type="ECO:0000259" key="7">
    <source>
        <dbReference type="PROSITE" id="PS50011"/>
    </source>
</evidence>
<dbReference type="EMBL" id="JBBPBN010000030">
    <property type="protein sequence ID" value="KAK9004674.1"/>
    <property type="molecule type" value="Genomic_DNA"/>
</dbReference>
<evidence type="ECO:0000256" key="4">
    <source>
        <dbReference type="ARBA" id="ARBA00023288"/>
    </source>
</evidence>
<comment type="caution">
    <text evidence="8">The sequence shown here is derived from an EMBL/GenBank/DDBJ whole genome shotgun (WGS) entry which is preliminary data.</text>
</comment>
<dbReference type="InterPro" id="IPR017441">
    <property type="entry name" value="Protein_kinase_ATP_BS"/>
</dbReference>
<feature type="region of interest" description="Disordered" evidence="6">
    <location>
        <begin position="11"/>
        <end position="75"/>
    </location>
</feature>
<organism evidence="8 9">
    <name type="scientific">Hibiscus sabdariffa</name>
    <name type="common">roselle</name>
    <dbReference type="NCBI Taxonomy" id="183260"/>
    <lineage>
        <taxon>Eukaryota</taxon>
        <taxon>Viridiplantae</taxon>
        <taxon>Streptophyta</taxon>
        <taxon>Embryophyta</taxon>
        <taxon>Tracheophyta</taxon>
        <taxon>Spermatophyta</taxon>
        <taxon>Magnoliopsida</taxon>
        <taxon>eudicotyledons</taxon>
        <taxon>Gunneridae</taxon>
        <taxon>Pentapetalae</taxon>
        <taxon>rosids</taxon>
        <taxon>malvids</taxon>
        <taxon>Malvales</taxon>
        <taxon>Malvaceae</taxon>
        <taxon>Malvoideae</taxon>
        <taxon>Hibiscus</taxon>
    </lineage>
</organism>
<proteinExistence type="predicted"/>
<feature type="compositionally biased region" description="Basic and acidic residues" evidence="6">
    <location>
        <begin position="44"/>
        <end position="53"/>
    </location>
</feature>
<keyword evidence="2" id="KW-0418">Kinase</keyword>
<evidence type="ECO:0000256" key="2">
    <source>
        <dbReference type="ARBA" id="ARBA00022527"/>
    </source>
</evidence>
<sequence length="273" mass="29242">MGCCGYFPCFGSSNKEESNGGGSIKELLKKDSATDGSVGQSHHVNGDSLDKSKSQSGSGSKKEPAVSENGSTGNHSAQKFTFQELAAATENFRPECLLGEGGFGRVLVYKGRFESTGQVVAVKRLDGNGLQGNRDFLAELLILSFLHHPNLVNLIGYCAEGDRRLLVFEFMPLGSLEDHLHGTGCPSLEDHLHDLPPGKEPLDWNTRMKIAAGVAKGLECLHDKASPPVIHRNLKPSNVLLDEGYHPKLSEFGLAKLGPVGGKNHVSTLVRGT</sequence>
<evidence type="ECO:0000256" key="6">
    <source>
        <dbReference type="SAM" id="MobiDB-lite"/>
    </source>
</evidence>
<evidence type="ECO:0000313" key="8">
    <source>
        <dbReference type="EMBL" id="KAK9004674.1"/>
    </source>
</evidence>